<accession>A0A1E2S2L6</accession>
<dbReference type="AlphaFoldDB" id="A0A1E2S2L6"/>
<keyword evidence="1" id="KW-0472">Membrane</keyword>
<protein>
    <submittedName>
        <fullName evidence="2">Uncharacterized protein</fullName>
    </submittedName>
</protein>
<proteinExistence type="predicted"/>
<keyword evidence="1" id="KW-1133">Transmembrane helix</keyword>
<comment type="caution">
    <text evidence="2">The sequence shown here is derived from an EMBL/GenBank/DDBJ whole genome shotgun (WGS) entry which is preliminary data.</text>
</comment>
<dbReference type="EMBL" id="MASI01000001">
    <property type="protein sequence ID" value="ODA68681.1"/>
    <property type="molecule type" value="Genomic_DNA"/>
</dbReference>
<evidence type="ECO:0000313" key="2">
    <source>
        <dbReference type="EMBL" id="ODA68681.1"/>
    </source>
</evidence>
<keyword evidence="1" id="KW-0812">Transmembrane</keyword>
<dbReference type="InterPro" id="IPR017850">
    <property type="entry name" value="Alkaline_phosphatase_core_sf"/>
</dbReference>
<feature type="transmembrane region" description="Helical" evidence="1">
    <location>
        <begin position="105"/>
        <end position="124"/>
    </location>
</feature>
<sequence>MSDRAVGKAFFGSLMLSATVFILNPSFIYQNNPQDISLEYGNLLLFGACFAVLATAIVFPLAVLTRTGFAVAGIALAAAGKLYFLPSHVPLLDGGEVFSKFASAAGLWSVLSIVLLVLGGIWLARRLSASALAFCLIALLAMGLQPLLDPESWRFSWPSTALASELAPNSEEARFFKFSKQGDALIVLLDTVQSDVFAQVLQEHPEYREALTGFTYFWNNVGRAPTTLMSMIPIYSGKPYEGGSVTARYNDLRKDSLFSDFEAHGYGSSLAGISIIGCPAQHCISTSKLIRLEKFQVDLSNYLEVLELGLLRIFPTFVHERWYNDDRGRLRTALSTVPASKAAKSLAALSSIARYLEPTDADRSLKVLHLMGAHPPIALDGGCNEVNVSGKSREDYEDLVRCNVRTFVDLVAALKEAGVYDQMTIVLLADHGETTGEPEEELEPILGKVPPLWGRLARFEPLLAIKLPNRTGPFQIDDAPTQNSDLRATLCAEVLRDCGGGILGENVFALEDDAARQRHFIDFLLWQTDHRRLDGMPEEAYEEFTVTGLLRDADYDSSALPPREKFK</sequence>
<feature type="transmembrane region" description="Helical" evidence="1">
    <location>
        <begin position="68"/>
        <end position="85"/>
    </location>
</feature>
<keyword evidence="3" id="KW-1185">Reference proteome</keyword>
<organism evidence="2 3">
    <name type="scientific">Methyloligella halotolerans</name>
    <dbReference type="NCBI Taxonomy" id="1177755"/>
    <lineage>
        <taxon>Bacteria</taxon>
        <taxon>Pseudomonadati</taxon>
        <taxon>Pseudomonadota</taxon>
        <taxon>Alphaproteobacteria</taxon>
        <taxon>Hyphomicrobiales</taxon>
        <taxon>Hyphomicrobiaceae</taxon>
        <taxon>Methyloligella</taxon>
    </lineage>
</organism>
<feature type="transmembrane region" description="Helical" evidence="1">
    <location>
        <begin position="131"/>
        <end position="148"/>
    </location>
</feature>
<dbReference type="Proteomes" id="UP000095087">
    <property type="component" value="Unassembled WGS sequence"/>
</dbReference>
<dbReference type="SUPFAM" id="SSF53649">
    <property type="entry name" value="Alkaline phosphatase-like"/>
    <property type="match status" value="1"/>
</dbReference>
<gene>
    <name evidence="2" type="ORF">A7A08_00513</name>
</gene>
<feature type="transmembrane region" description="Helical" evidence="1">
    <location>
        <begin position="9"/>
        <end position="28"/>
    </location>
</feature>
<dbReference type="Gene3D" id="3.40.720.10">
    <property type="entry name" value="Alkaline Phosphatase, subunit A"/>
    <property type="match status" value="1"/>
</dbReference>
<dbReference type="STRING" id="1177755.A7A08_00513"/>
<feature type="transmembrane region" description="Helical" evidence="1">
    <location>
        <begin position="40"/>
        <end position="61"/>
    </location>
</feature>
<reference evidence="2 3" key="1">
    <citation type="submission" date="2016-07" db="EMBL/GenBank/DDBJ databases">
        <title>Draft genome sequence of Methyloligella halotolerans C2T (VKM B-2706T=CCUG 61687T=DSM 25045T), a halotolerant polyhydroxybutyrate accumulating methylotroph.</title>
        <authorList>
            <person name="Vasilenko O.V."/>
            <person name="Doronina N.V."/>
            <person name="Poroshina M.N."/>
            <person name="Tarlachkov S.V."/>
            <person name="Trotsenko Y.A."/>
        </authorList>
    </citation>
    <scope>NUCLEOTIDE SEQUENCE [LARGE SCALE GENOMIC DNA]</scope>
    <source>
        <strain evidence="2 3">VKM B-2706</strain>
    </source>
</reference>
<evidence type="ECO:0000313" key="3">
    <source>
        <dbReference type="Proteomes" id="UP000095087"/>
    </source>
</evidence>
<dbReference type="OrthoDB" id="8452771at2"/>
<name>A0A1E2S2L6_9HYPH</name>
<evidence type="ECO:0000256" key="1">
    <source>
        <dbReference type="SAM" id="Phobius"/>
    </source>
</evidence>